<name>A0ABQ9K5W8_9CUCU</name>
<dbReference type="SUPFAM" id="SSF56349">
    <property type="entry name" value="DNA breaking-rejoining enzymes"/>
    <property type="match status" value="1"/>
</dbReference>
<protein>
    <submittedName>
        <fullName evidence="3">Uncharacterized protein</fullName>
    </submittedName>
</protein>
<reference evidence="3" key="1">
    <citation type="journal article" date="2023" name="Insect Mol. Biol.">
        <title>Genome sequencing provides insights into the evolution of gene families encoding plant cell wall-degrading enzymes in longhorned beetles.</title>
        <authorList>
            <person name="Shin N.R."/>
            <person name="Okamura Y."/>
            <person name="Kirsch R."/>
            <person name="Pauchet Y."/>
        </authorList>
    </citation>
    <scope>NUCLEOTIDE SEQUENCE</scope>
    <source>
        <strain evidence="3">MMC_N1</strain>
    </source>
</reference>
<keyword evidence="1" id="KW-0233">DNA recombination</keyword>
<dbReference type="EMBL" id="JAPWTJ010000004">
    <property type="protein sequence ID" value="KAJ8986011.1"/>
    <property type="molecule type" value="Genomic_DNA"/>
</dbReference>
<gene>
    <name evidence="3" type="ORF">NQ317_013895</name>
</gene>
<dbReference type="InterPro" id="IPR013762">
    <property type="entry name" value="Integrase-like_cat_sf"/>
</dbReference>
<evidence type="ECO:0000256" key="1">
    <source>
        <dbReference type="ARBA" id="ARBA00023172"/>
    </source>
</evidence>
<dbReference type="InterPro" id="IPR011010">
    <property type="entry name" value="DNA_brk_join_enz"/>
</dbReference>
<evidence type="ECO:0000256" key="2">
    <source>
        <dbReference type="SAM" id="MobiDB-lite"/>
    </source>
</evidence>
<accession>A0ABQ9K5W8</accession>
<dbReference type="Gene3D" id="1.10.443.10">
    <property type="entry name" value="Intergrase catalytic core"/>
    <property type="match status" value="1"/>
</dbReference>
<keyword evidence="4" id="KW-1185">Reference proteome</keyword>
<sequence>MSDSEFECTPPEVRVAAERATEGIIPWKSRERYENTYELYSKWCVAKGVQHTSETVLAYFCEISKQSKASTLWSRYSMLRAVLNFRHNVDISNYAKLKAFLKRKNVGHQAKKVNRHRYIFKQCPDRISSSKGCFNYWHFRACRCDELLKMKISDLDILENRIIIVIPVTKTYFSCTFVITKSEWINIIKQYCDLRNNIDSDRFFLQIRFGKITRQPFGHNAIGKFTGHCFRRTSATLLANTGGDILQLKKLGVGNPNTVAEGYVENSLHGQIKIANMLSHVENPETSASSSISETHNFEQHGLTFNR</sequence>
<evidence type="ECO:0000313" key="3">
    <source>
        <dbReference type="EMBL" id="KAJ8986011.1"/>
    </source>
</evidence>
<dbReference type="Proteomes" id="UP001162164">
    <property type="component" value="Unassembled WGS sequence"/>
</dbReference>
<feature type="region of interest" description="Disordered" evidence="2">
    <location>
        <begin position="286"/>
        <end position="307"/>
    </location>
</feature>
<evidence type="ECO:0000313" key="4">
    <source>
        <dbReference type="Proteomes" id="UP001162164"/>
    </source>
</evidence>
<comment type="caution">
    <text evidence="3">The sequence shown here is derived from an EMBL/GenBank/DDBJ whole genome shotgun (WGS) entry which is preliminary data.</text>
</comment>
<proteinExistence type="predicted"/>
<organism evidence="3 4">
    <name type="scientific">Molorchus minor</name>
    <dbReference type="NCBI Taxonomy" id="1323400"/>
    <lineage>
        <taxon>Eukaryota</taxon>
        <taxon>Metazoa</taxon>
        <taxon>Ecdysozoa</taxon>
        <taxon>Arthropoda</taxon>
        <taxon>Hexapoda</taxon>
        <taxon>Insecta</taxon>
        <taxon>Pterygota</taxon>
        <taxon>Neoptera</taxon>
        <taxon>Endopterygota</taxon>
        <taxon>Coleoptera</taxon>
        <taxon>Polyphaga</taxon>
        <taxon>Cucujiformia</taxon>
        <taxon>Chrysomeloidea</taxon>
        <taxon>Cerambycidae</taxon>
        <taxon>Lamiinae</taxon>
        <taxon>Monochamini</taxon>
        <taxon>Molorchus</taxon>
    </lineage>
</organism>
<feature type="compositionally biased region" description="Polar residues" evidence="2">
    <location>
        <begin position="286"/>
        <end position="295"/>
    </location>
</feature>